<name>A0AA94XQM1_9MICC</name>
<organism evidence="8 9">
    <name type="scientific">Glutamicibacter halophytocola</name>
    <dbReference type="NCBI Taxonomy" id="1933880"/>
    <lineage>
        <taxon>Bacteria</taxon>
        <taxon>Bacillati</taxon>
        <taxon>Actinomycetota</taxon>
        <taxon>Actinomycetes</taxon>
        <taxon>Micrococcales</taxon>
        <taxon>Micrococcaceae</taxon>
        <taxon>Glutamicibacter</taxon>
    </lineage>
</organism>
<reference evidence="8" key="1">
    <citation type="journal article" date="2022" name="Pest Manag. Sci.">
        <title>Glutamicibacter halophytocola-mediated host fitness of potato tuber moth on Solanaceae crops.</title>
        <authorList>
            <person name="Wang W."/>
            <person name="Xiao G."/>
            <person name="Du G."/>
            <person name="Chang L."/>
            <person name="Yang Y."/>
            <person name="Ye J."/>
            <person name="Chen B."/>
        </authorList>
    </citation>
    <scope>NUCLEOTIDE SEQUENCE</scope>
    <source>
        <strain evidence="8">S2</strain>
    </source>
</reference>
<dbReference type="GO" id="GO:0005886">
    <property type="term" value="C:plasma membrane"/>
    <property type="evidence" value="ECO:0007669"/>
    <property type="project" value="UniProtKB-SubCell"/>
</dbReference>
<evidence type="ECO:0000256" key="5">
    <source>
        <dbReference type="ARBA" id="ARBA00023136"/>
    </source>
</evidence>
<evidence type="ECO:0000256" key="2">
    <source>
        <dbReference type="ARBA" id="ARBA00022475"/>
    </source>
</evidence>
<dbReference type="Proteomes" id="UP001060018">
    <property type="component" value="Chromosome"/>
</dbReference>
<evidence type="ECO:0000259" key="7">
    <source>
        <dbReference type="Pfam" id="PF00482"/>
    </source>
</evidence>
<evidence type="ECO:0000313" key="8">
    <source>
        <dbReference type="EMBL" id="UUX58128.1"/>
    </source>
</evidence>
<keyword evidence="4 6" id="KW-1133">Transmembrane helix</keyword>
<keyword evidence="5 6" id="KW-0472">Membrane</keyword>
<keyword evidence="3 6" id="KW-0812">Transmembrane</keyword>
<dbReference type="InterPro" id="IPR018076">
    <property type="entry name" value="T2SS_GspF_dom"/>
</dbReference>
<accession>A0AA94XQM1</accession>
<feature type="transmembrane region" description="Helical" evidence="6">
    <location>
        <begin position="193"/>
        <end position="212"/>
    </location>
</feature>
<evidence type="ECO:0000256" key="6">
    <source>
        <dbReference type="SAM" id="Phobius"/>
    </source>
</evidence>
<evidence type="ECO:0000313" key="9">
    <source>
        <dbReference type="Proteomes" id="UP001060018"/>
    </source>
</evidence>
<evidence type="ECO:0000256" key="1">
    <source>
        <dbReference type="ARBA" id="ARBA00004651"/>
    </source>
</evidence>
<comment type="subcellular location">
    <subcellularLocation>
        <location evidence="1">Cell membrane</location>
        <topology evidence="1">Multi-pass membrane protein</topology>
    </subcellularLocation>
</comment>
<dbReference type="RefSeq" id="WP_195182226.1">
    <property type="nucleotide sequence ID" value="NZ_CP102487.1"/>
</dbReference>
<keyword evidence="2" id="KW-1003">Cell membrane</keyword>
<protein>
    <submittedName>
        <fullName evidence="8">Type II secretion system F family protein</fullName>
    </submittedName>
</protein>
<sequence length="226" mass="24800">MLILVLSAAALWLWLPAMSGEASLSTKKWMMWRGLSWHNHEPMHTLNDDARIIRELSALLRSGLGFHPALDALLEVENGTGHIVQALKDLRAVHRLNNQNSYDTKGDNLPEHAAVQRLHWCLQISQRSGATLAEVLERLAEDLESASVAQQSFDAAMAGPRATTKLLTWLPLVGFGFGLLVGIDVLGTLLSSWAAQLSVVIGAALWIANRVWCQRLMHSTSAQALS</sequence>
<evidence type="ECO:0000256" key="3">
    <source>
        <dbReference type="ARBA" id="ARBA00022692"/>
    </source>
</evidence>
<dbReference type="AlphaFoldDB" id="A0AA94XQM1"/>
<dbReference type="EMBL" id="CP102487">
    <property type="protein sequence ID" value="UUX58128.1"/>
    <property type="molecule type" value="Genomic_DNA"/>
</dbReference>
<feature type="transmembrane region" description="Helical" evidence="6">
    <location>
        <begin position="166"/>
        <end position="186"/>
    </location>
</feature>
<dbReference type="Pfam" id="PF00482">
    <property type="entry name" value="T2SSF"/>
    <property type="match status" value="1"/>
</dbReference>
<evidence type="ECO:0000256" key="4">
    <source>
        <dbReference type="ARBA" id="ARBA00022989"/>
    </source>
</evidence>
<proteinExistence type="predicted"/>
<gene>
    <name evidence="8" type="ORF">NUH22_12550</name>
</gene>
<feature type="domain" description="Type II secretion system protein GspF" evidence="7">
    <location>
        <begin position="53"/>
        <end position="177"/>
    </location>
</feature>